<keyword evidence="2" id="KW-1185">Reference proteome</keyword>
<accession>A0ABT6JIL3</accession>
<evidence type="ECO:0008006" key="3">
    <source>
        <dbReference type="Google" id="ProtNLM"/>
    </source>
</evidence>
<comment type="caution">
    <text evidence="1">The sequence shown here is derived from an EMBL/GenBank/DDBJ whole genome shotgun (WGS) entry which is preliminary data.</text>
</comment>
<name>A0ABT6JIL3_9GAMM</name>
<gene>
    <name evidence="1" type="ORF">QFW80_08090</name>
</gene>
<evidence type="ECO:0000313" key="2">
    <source>
        <dbReference type="Proteomes" id="UP001156831"/>
    </source>
</evidence>
<reference evidence="1 2" key="1">
    <citation type="submission" date="2023-04" db="EMBL/GenBank/DDBJ databases">
        <title>Luteimonas sp. M1R5S18.</title>
        <authorList>
            <person name="Sun J.-Q."/>
        </authorList>
    </citation>
    <scope>NUCLEOTIDE SEQUENCE [LARGE SCALE GENOMIC DNA]</scope>
    <source>
        <strain evidence="1 2">M1R5S18</strain>
    </source>
</reference>
<proteinExistence type="predicted"/>
<protein>
    <recommendedName>
        <fullName evidence="3">Lipoprotein</fullName>
    </recommendedName>
</protein>
<organism evidence="1 2">
    <name type="scientific">Luteimonas rhizosphaericola</name>
    <dbReference type="NCBI Taxonomy" id="3042024"/>
    <lineage>
        <taxon>Bacteria</taxon>
        <taxon>Pseudomonadati</taxon>
        <taxon>Pseudomonadota</taxon>
        <taxon>Gammaproteobacteria</taxon>
        <taxon>Lysobacterales</taxon>
        <taxon>Lysobacteraceae</taxon>
        <taxon>Luteimonas</taxon>
    </lineage>
</organism>
<dbReference type="Proteomes" id="UP001156831">
    <property type="component" value="Unassembled WGS sequence"/>
</dbReference>
<evidence type="ECO:0000313" key="1">
    <source>
        <dbReference type="EMBL" id="MDH5830474.1"/>
    </source>
</evidence>
<sequence length="244" mass="26524">MTLRPLAAVALAFVLVLSGCKDREAEAAAQAEALAAANEQAAAEAERAFDAAVTDGNWALAKAQGDILFAKWPGTEAADRVRPRYDEAKSKGEAENNARRVAALWTYQTQPVTGGNQVSAAIYGREPVDVDGSGAKPVRLIFRDHPDWGRSSYLVLPGGDFAKRCYGSCRVTVTVDDQPPKQMAANRPKTDEAIAMFIDDEKALWRLTRDADIIRIAFPTRDVGEKTVEFEVAGLDRAKMPGWD</sequence>
<dbReference type="EMBL" id="JARXRN010000021">
    <property type="protein sequence ID" value="MDH5830474.1"/>
    <property type="molecule type" value="Genomic_DNA"/>
</dbReference>
<dbReference type="PROSITE" id="PS51257">
    <property type="entry name" value="PROKAR_LIPOPROTEIN"/>
    <property type="match status" value="1"/>
</dbReference>